<evidence type="ECO:0000313" key="1">
    <source>
        <dbReference type="EMBL" id="RKU44630.1"/>
    </source>
</evidence>
<reference evidence="1 2" key="1">
    <citation type="submission" date="2018-08" db="EMBL/GenBank/DDBJ databases">
        <title>Draft genome of the lignicolous fungus Coniochaeta pulveracea.</title>
        <authorList>
            <person name="Borstlap C.J."/>
            <person name="De Witt R.N."/>
            <person name="Botha A."/>
            <person name="Volschenk H."/>
        </authorList>
    </citation>
    <scope>NUCLEOTIDE SEQUENCE [LARGE SCALE GENOMIC DNA]</scope>
    <source>
        <strain evidence="1 2">CAB683</strain>
    </source>
</reference>
<protein>
    <submittedName>
        <fullName evidence="1">Uncharacterized protein</fullName>
    </submittedName>
</protein>
<organism evidence="1 2">
    <name type="scientific">Coniochaeta pulveracea</name>
    <dbReference type="NCBI Taxonomy" id="177199"/>
    <lineage>
        <taxon>Eukaryota</taxon>
        <taxon>Fungi</taxon>
        <taxon>Dikarya</taxon>
        <taxon>Ascomycota</taxon>
        <taxon>Pezizomycotina</taxon>
        <taxon>Sordariomycetes</taxon>
        <taxon>Sordariomycetidae</taxon>
        <taxon>Coniochaetales</taxon>
        <taxon>Coniochaetaceae</taxon>
        <taxon>Coniochaeta</taxon>
    </lineage>
</organism>
<comment type="caution">
    <text evidence="1">The sequence shown here is derived from an EMBL/GenBank/DDBJ whole genome shotgun (WGS) entry which is preliminary data.</text>
</comment>
<accession>A0A420YA45</accession>
<keyword evidence="2" id="KW-1185">Reference proteome</keyword>
<dbReference type="AlphaFoldDB" id="A0A420YA45"/>
<name>A0A420YA45_9PEZI</name>
<sequence>MSNQRVFVCALDRQKVWAMSPQEFDHTYCGRRHHHAPVVRNLITDRETDFEAHTINIIPISKGSRKVDVILKGSIDTKTVDARVATVTIPWDVMVRRLCGQYKEMYVTTDRCPSSQCCHDC</sequence>
<gene>
    <name evidence="1" type="ORF">DL546_007292</name>
</gene>
<dbReference type="EMBL" id="QVQW01000029">
    <property type="protein sequence ID" value="RKU44630.1"/>
    <property type="molecule type" value="Genomic_DNA"/>
</dbReference>
<dbReference type="OrthoDB" id="10634105at2759"/>
<evidence type="ECO:0000313" key="2">
    <source>
        <dbReference type="Proteomes" id="UP000275385"/>
    </source>
</evidence>
<dbReference type="Proteomes" id="UP000275385">
    <property type="component" value="Unassembled WGS sequence"/>
</dbReference>
<proteinExistence type="predicted"/>